<dbReference type="InterPro" id="IPR056024">
    <property type="entry name" value="DUF7605"/>
</dbReference>
<proteinExistence type="predicted"/>
<protein>
    <recommendedName>
        <fullName evidence="6">Nuclear GTPase SLIP-GC</fullName>
    </recommendedName>
</protein>
<dbReference type="GeneID" id="36594405"/>
<evidence type="ECO:0000259" key="3">
    <source>
        <dbReference type="Pfam" id="PF24564"/>
    </source>
</evidence>
<dbReference type="STRING" id="1095630.A0A2J6TS30"/>
<evidence type="ECO:0000313" key="5">
    <source>
        <dbReference type="Proteomes" id="UP000235371"/>
    </source>
</evidence>
<feature type="compositionally biased region" description="Acidic residues" evidence="1">
    <location>
        <begin position="937"/>
        <end position="966"/>
    </location>
</feature>
<dbReference type="OrthoDB" id="3598281at2759"/>
<dbReference type="AlphaFoldDB" id="A0A2J6TS30"/>
<dbReference type="Pfam" id="PF00350">
    <property type="entry name" value="Dynamin_N"/>
    <property type="match status" value="1"/>
</dbReference>
<keyword evidence="5" id="KW-1185">Reference proteome</keyword>
<dbReference type="InterPro" id="IPR045063">
    <property type="entry name" value="Dynamin_N"/>
</dbReference>
<name>A0A2J6TS30_9HELO</name>
<dbReference type="Pfam" id="PF24564">
    <property type="entry name" value="DUF7605"/>
    <property type="match status" value="1"/>
</dbReference>
<feature type="domain" description="DUF7605" evidence="3">
    <location>
        <begin position="678"/>
        <end position="843"/>
    </location>
</feature>
<dbReference type="Proteomes" id="UP000235371">
    <property type="component" value="Unassembled WGS sequence"/>
</dbReference>
<dbReference type="InterPro" id="IPR027417">
    <property type="entry name" value="P-loop_NTPase"/>
</dbReference>
<organism evidence="4 5">
    <name type="scientific">Hyaloscypha bicolor E</name>
    <dbReference type="NCBI Taxonomy" id="1095630"/>
    <lineage>
        <taxon>Eukaryota</taxon>
        <taxon>Fungi</taxon>
        <taxon>Dikarya</taxon>
        <taxon>Ascomycota</taxon>
        <taxon>Pezizomycotina</taxon>
        <taxon>Leotiomycetes</taxon>
        <taxon>Helotiales</taxon>
        <taxon>Hyaloscyphaceae</taxon>
        <taxon>Hyaloscypha</taxon>
        <taxon>Hyaloscypha bicolor</taxon>
    </lineage>
</organism>
<dbReference type="PANTHER" id="PTHR36681">
    <property type="entry name" value="NUCLEAR GTPASE, GERMINAL CENTER-ASSOCIATED, TANDEM DUPLICATE 3"/>
    <property type="match status" value="1"/>
</dbReference>
<feature type="domain" description="Dynamin N-terminal" evidence="2">
    <location>
        <begin position="92"/>
        <end position="319"/>
    </location>
</feature>
<dbReference type="Gene3D" id="3.40.50.300">
    <property type="entry name" value="P-loop containing nucleotide triphosphate hydrolases"/>
    <property type="match status" value="1"/>
</dbReference>
<evidence type="ECO:0000313" key="4">
    <source>
        <dbReference type="EMBL" id="PMD65823.1"/>
    </source>
</evidence>
<dbReference type="RefSeq" id="XP_024742727.1">
    <property type="nucleotide sequence ID" value="XM_024886328.1"/>
</dbReference>
<dbReference type="EMBL" id="KZ613745">
    <property type="protein sequence ID" value="PMD65823.1"/>
    <property type="molecule type" value="Genomic_DNA"/>
</dbReference>
<sequence length="986" mass="110604">MPPAALARLRGTKAFATENEFFQKLLSDLEAEPDPLVRTTKKEAIVELGLIFVNRLIPLLKDNASALPKCVEWLQKIASIEAQAREGPRVFIGVVGSTGSGKSSLINALLDKSVVPSNCMRACTSVVVEISFNESTNSEEKYAADVHYITPQEWALEFETLKRDIMDDLEDDALGDDQSTEAKTASDKLKVIYPGVDVKKILDMTMEQLGRVRDLSTILGQTVMIRESTAKSFSQKINDIISSTGEEDQAACWPFVQVVKVRLKAPILQNGLVLVDLPGQGDYNEARARVSESYIRKLSHIWVVAKIDRAVDESVARNLLGSNFKRQLLMENKYNNNFLTFIATHTDNVDYSNVIQEQQGKDQLLTDVLNEQKQQKLALGDCTKQRRALQNGLKKVNADIKSIKGLQGDVPSQTLHRKRKRNDMAEATESINESSLHNPSSRLKTIQEQKKSMLEEKRTAVKREGELKANVETLRIKVMMECISTRNRIVQNRLQHDFESGLTEYKQKVSQSRDGGNSKVPVVTKDIRQCNLRTFCVSSTAYESLQKKKAWSKKPEAFPTLDSTQIPQLQNFAKQCTLARKERDASNLITQLGLMYVDIKASAESKNETHGLSEDQRVELQSLLIQKFKMHEQAIQQLQNDTKSELHLCSNELLSTLARAVSGAPGMAAKRCERIKSQKLRPQTWKAICARNGVYMTSGKNQQRHNWQEQFASVILVPLTAAWDDIVNKLIPKVLQQHETNVLKEFSTYADDIKNTVELICDPGYKPLQGILEQVSLLKDEANTQLSDIRKLGKFAQEISIETTRLAAISLKPYTSKMGKERGKGVGNRMKDLLSDHIEKTSMYVNMDQNIRNIFEKKKHELSHKLLETSMKASSKLHEDLEAMFKAPASQVSRLDPSTLVLKAKLLKEGHAIEKAWMNAREKNEVVHTSIEPNSEGSEDPDSDDDGASDGGDDDGSDGGDDDEDEQKFKELGIIMQQLSKQTNSS</sequence>
<evidence type="ECO:0008006" key="6">
    <source>
        <dbReference type="Google" id="ProtNLM"/>
    </source>
</evidence>
<dbReference type="SUPFAM" id="SSF52540">
    <property type="entry name" value="P-loop containing nucleoside triphosphate hydrolases"/>
    <property type="match status" value="1"/>
</dbReference>
<gene>
    <name evidence="4" type="ORF">K444DRAFT_659106</name>
</gene>
<accession>A0A2J6TS30</accession>
<reference evidence="4 5" key="1">
    <citation type="submission" date="2016-04" db="EMBL/GenBank/DDBJ databases">
        <title>A degradative enzymes factory behind the ericoid mycorrhizal symbiosis.</title>
        <authorList>
            <consortium name="DOE Joint Genome Institute"/>
            <person name="Martino E."/>
            <person name="Morin E."/>
            <person name="Grelet G."/>
            <person name="Kuo A."/>
            <person name="Kohler A."/>
            <person name="Daghino S."/>
            <person name="Barry K."/>
            <person name="Choi C."/>
            <person name="Cichocki N."/>
            <person name="Clum A."/>
            <person name="Copeland A."/>
            <person name="Hainaut M."/>
            <person name="Haridas S."/>
            <person name="Labutti K."/>
            <person name="Lindquist E."/>
            <person name="Lipzen A."/>
            <person name="Khouja H.-R."/>
            <person name="Murat C."/>
            <person name="Ohm R."/>
            <person name="Olson A."/>
            <person name="Spatafora J."/>
            <person name="Veneault-Fourrey C."/>
            <person name="Henrissat B."/>
            <person name="Grigoriev I."/>
            <person name="Martin F."/>
            <person name="Perotto S."/>
        </authorList>
    </citation>
    <scope>NUCLEOTIDE SEQUENCE [LARGE SCALE GENOMIC DNA]</scope>
    <source>
        <strain evidence="4 5">E</strain>
    </source>
</reference>
<dbReference type="InParanoid" id="A0A2J6TS30"/>
<feature type="compositionally biased region" description="Polar residues" evidence="1">
    <location>
        <begin position="977"/>
        <end position="986"/>
    </location>
</feature>
<evidence type="ECO:0000256" key="1">
    <source>
        <dbReference type="SAM" id="MobiDB-lite"/>
    </source>
</evidence>
<dbReference type="PANTHER" id="PTHR36681:SF3">
    <property type="entry name" value="NUCLEAR GTPASE, GERMINAL CENTER-ASSOCIATED, TANDEM DUPLICATE 3"/>
    <property type="match status" value="1"/>
</dbReference>
<feature type="region of interest" description="Disordered" evidence="1">
    <location>
        <begin position="927"/>
        <end position="986"/>
    </location>
</feature>
<evidence type="ECO:0000259" key="2">
    <source>
        <dbReference type="Pfam" id="PF00350"/>
    </source>
</evidence>